<gene>
    <name evidence="1" type="ORF">KGQ91_04045</name>
</gene>
<proteinExistence type="predicted"/>
<name>A0ABS7WYA8_9GAMM</name>
<keyword evidence="2" id="KW-1185">Reference proteome</keyword>
<sequence>MLETCRTPQGDRGELPLHDGLLVGRGTERECYRHPDRTDLCIKVTHRRQNLKHQNAKDFAYFRTLARRRVDWSHLPRCHGWVTTDRGPGLVFDLLQDDWQRPLPSVEALLAHRQVSLDELRPAFRELHDYLLRNRIFSSDLHISNILAEADGEGLHLYVVDGIGDRDFIKLASHVSFLGRRKVNRQWRRFERRTRTALAA</sequence>
<dbReference type="Proteomes" id="UP001319883">
    <property type="component" value="Unassembled WGS sequence"/>
</dbReference>
<evidence type="ECO:0000313" key="1">
    <source>
        <dbReference type="EMBL" id="MBZ9566856.1"/>
    </source>
</evidence>
<dbReference type="Pfam" id="PF10707">
    <property type="entry name" value="YrbL-PhoP_reg"/>
    <property type="match status" value="1"/>
</dbReference>
<dbReference type="RefSeq" id="WP_224416168.1">
    <property type="nucleotide sequence ID" value="NZ_JAGXFC010000001.1"/>
</dbReference>
<evidence type="ECO:0000313" key="2">
    <source>
        <dbReference type="Proteomes" id="UP001319883"/>
    </source>
</evidence>
<accession>A0ABS7WYA8</accession>
<reference evidence="1 2" key="1">
    <citation type="submission" date="2021-05" db="EMBL/GenBank/DDBJ databases">
        <title>Petroleum and Energy Research Collection (APPE): ex situ preservation of microbial diversity associated with the oil industry and exploitation of its biotechnological potential.</title>
        <authorList>
            <person name="Paixao C.T.M."/>
            <person name="Gomes M.B."/>
            <person name="Oliveira V.M."/>
        </authorList>
    </citation>
    <scope>NUCLEOTIDE SEQUENCE [LARGE SCALE GENOMIC DNA]</scope>
    <source>
        <strain evidence="1 2">LIT2</strain>
    </source>
</reference>
<dbReference type="InterPro" id="IPR011009">
    <property type="entry name" value="Kinase-like_dom_sf"/>
</dbReference>
<evidence type="ECO:0008006" key="3">
    <source>
        <dbReference type="Google" id="ProtNLM"/>
    </source>
</evidence>
<protein>
    <recommendedName>
        <fullName evidence="3">PhoP regulatory network protein YrbL</fullName>
    </recommendedName>
</protein>
<dbReference type="SUPFAM" id="SSF56112">
    <property type="entry name" value="Protein kinase-like (PK-like)"/>
    <property type="match status" value="1"/>
</dbReference>
<organism evidence="1 2">
    <name type="scientific">Modicisalibacter tunisiensis</name>
    <dbReference type="NCBI Taxonomy" id="390637"/>
    <lineage>
        <taxon>Bacteria</taxon>
        <taxon>Pseudomonadati</taxon>
        <taxon>Pseudomonadota</taxon>
        <taxon>Gammaproteobacteria</taxon>
        <taxon>Oceanospirillales</taxon>
        <taxon>Halomonadaceae</taxon>
        <taxon>Modicisalibacter</taxon>
    </lineage>
</organism>
<dbReference type="EMBL" id="JAGXFD010000001">
    <property type="protein sequence ID" value="MBZ9566856.1"/>
    <property type="molecule type" value="Genomic_DNA"/>
</dbReference>
<comment type="caution">
    <text evidence="1">The sequence shown here is derived from an EMBL/GenBank/DDBJ whole genome shotgun (WGS) entry which is preliminary data.</text>
</comment>
<dbReference type="InterPro" id="IPR019647">
    <property type="entry name" value="PhoP_reg_network_YrbL"/>
</dbReference>